<proteinExistence type="inferred from homology"/>
<dbReference type="InterPro" id="IPR050226">
    <property type="entry name" value="NagZ_Beta-hexosaminidase"/>
</dbReference>
<dbReference type="SUPFAM" id="SSF51445">
    <property type="entry name" value="(Trans)glycosidases"/>
    <property type="match status" value="1"/>
</dbReference>
<dbReference type="Pfam" id="PF00933">
    <property type="entry name" value="Glyco_hydro_3"/>
    <property type="match status" value="1"/>
</dbReference>
<name>A0A1H1QIM7_9MICO</name>
<evidence type="ECO:0000313" key="5">
    <source>
        <dbReference type="EMBL" id="SDS23187.1"/>
    </source>
</evidence>
<sequence>MTSIDRGLSRQDTLRSQIARTLLPGFVGTTLPEWLAERLRGGLGGVCLFGINIESMPQLRALTAEIRAANPLAVIAIDEEGGDVTRLYYAVGSPYPGAAVLGRGDDLSHTEDVARLVGWELRRAGCTLNFAPSIDINSNADNPVIGVRSFGADPETVAAHGAAWVRGHQQTGVAVSAKHFPGHGDTAVDSHLALPVIDRSAAELRERELVPFRAAIAAGARTIMSSHILLPQLDAERPATFSRTILQGLLREELGFGGVIVTDALDMKGASGEHGIAEAAVLALDAGCDLLCIGTENTDAQLGEIEAAVLAAHEAGRIGAGRIAEAAGRVIRLAEEGLELEATVPIPAPVDTELDPTLAAARVAATFDVSDAAARWLAGGEPGSVVRIDTEANIAVGVAPWGPFAALGTDPGPAWAEQSVQIVAEGGQTPTGLAGRVVVIGKDNHRHAFARAAIDAIRASGADVLVVDMGWPSDDRAYADIATFGASRLLGRALLELLGAPAEERAA</sequence>
<dbReference type="GO" id="GO:0004553">
    <property type="term" value="F:hydrolase activity, hydrolyzing O-glycosyl compounds"/>
    <property type="evidence" value="ECO:0007669"/>
    <property type="project" value="InterPro"/>
</dbReference>
<evidence type="ECO:0000256" key="1">
    <source>
        <dbReference type="ARBA" id="ARBA00005336"/>
    </source>
</evidence>
<dbReference type="RefSeq" id="WP_083363144.1">
    <property type="nucleotide sequence ID" value="NZ_LT629742.1"/>
</dbReference>
<dbReference type="GO" id="GO:0005975">
    <property type="term" value="P:carbohydrate metabolic process"/>
    <property type="evidence" value="ECO:0007669"/>
    <property type="project" value="InterPro"/>
</dbReference>
<organism evidence="5 6">
    <name type="scientific">Microterricola viridarii</name>
    <dbReference type="NCBI Taxonomy" id="412690"/>
    <lineage>
        <taxon>Bacteria</taxon>
        <taxon>Bacillati</taxon>
        <taxon>Actinomycetota</taxon>
        <taxon>Actinomycetes</taxon>
        <taxon>Micrococcales</taxon>
        <taxon>Microbacteriaceae</taxon>
        <taxon>Microterricola</taxon>
    </lineage>
</organism>
<evidence type="ECO:0000313" key="6">
    <source>
        <dbReference type="Proteomes" id="UP000181956"/>
    </source>
</evidence>
<evidence type="ECO:0000256" key="3">
    <source>
        <dbReference type="ARBA" id="ARBA00023295"/>
    </source>
</evidence>
<dbReference type="InterPro" id="IPR017853">
    <property type="entry name" value="GH"/>
</dbReference>
<evidence type="ECO:0000256" key="2">
    <source>
        <dbReference type="ARBA" id="ARBA00022801"/>
    </source>
</evidence>
<feature type="domain" description="Glycoside hydrolase family 3 N-terminal" evidence="4">
    <location>
        <begin position="41"/>
        <end position="333"/>
    </location>
</feature>
<dbReference type="AlphaFoldDB" id="A0A1H1QIM7"/>
<dbReference type="Gene3D" id="3.20.20.300">
    <property type="entry name" value="Glycoside hydrolase, family 3, N-terminal domain"/>
    <property type="match status" value="1"/>
</dbReference>
<gene>
    <name evidence="5" type="ORF">SAMN04489834_1099</name>
</gene>
<dbReference type="InterPro" id="IPR036962">
    <property type="entry name" value="Glyco_hydro_3_N_sf"/>
</dbReference>
<keyword evidence="2" id="KW-0378">Hydrolase</keyword>
<dbReference type="PROSITE" id="PS00775">
    <property type="entry name" value="GLYCOSYL_HYDROL_F3"/>
    <property type="match status" value="1"/>
</dbReference>
<protein>
    <submittedName>
        <fullName evidence="5">Beta-N-acetylhexosaminidase</fullName>
    </submittedName>
</protein>
<dbReference type="PANTHER" id="PTHR30480:SF16">
    <property type="entry name" value="GLYCOSIDE HYDROLASE FAMILY 3 DOMAIN PROTEIN"/>
    <property type="match status" value="1"/>
</dbReference>
<reference evidence="6" key="1">
    <citation type="submission" date="2016-10" db="EMBL/GenBank/DDBJ databases">
        <authorList>
            <person name="Varghese N."/>
            <person name="Submissions S."/>
        </authorList>
    </citation>
    <scope>NUCLEOTIDE SEQUENCE [LARGE SCALE GENOMIC DNA]</scope>
    <source>
        <strain evidence="6">DSM 21772</strain>
    </source>
</reference>
<dbReference type="Proteomes" id="UP000181956">
    <property type="component" value="Chromosome I"/>
</dbReference>
<dbReference type="STRING" id="412690.SAMN04489834_1099"/>
<dbReference type="NCBIfam" id="NF003740">
    <property type="entry name" value="PRK05337.1"/>
    <property type="match status" value="1"/>
</dbReference>
<dbReference type="InterPro" id="IPR001764">
    <property type="entry name" value="Glyco_hydro_3_N"/>
</dbReference>
<dbReference type="InterPro" id="IPR019800">
    <property type="entry name" value="Glyco_hydro_3_AS"/>
</dbReference>
<keyword evidence="3" id="KW-0326">Glycosidase</keyword>
<dbReference type="OrthoDB" id="9805821at2"/>
<keyword evidence="6" id="KW-1185">Reference proteome</keyword>
<dbReference type="GO" id="GO:0009254">
    <property type="term" value="P:peptidoglycan turnover"/>
    <property type="evidence" value="ECO:0007669"/>
    <property type="project" value="TreeGrafter"/>
</dbReference>
<evidence type="ECO:0000259" key="4">
    <source>
        <dbReference type="Pfam" id="PF00933"/>
    </source>
</evidence>
<dbReference type="EMBL" id="LT629742">
    <property type="protein sequence ID" value="SDS23187.1"/>
    <property type="molecule type" value="Genomic_DNA"/>
</dbReference>
<dbReference type="PANTHER" id="PTHR30480">
    <property type="entry name" value="BETA-HEXOSAMINIDASE-RELATED"/>
    <property type="match status" value="1"/>
</dbReference>
<comment type="similarity">
    <text evidence="1">Belongs to the glycosyl hydrolase 3 family.</text>
</comment>
<accession>A0A1H1QIM7</accession>